<dbReference type="AlphaFoldDB" id="A0A255ZGU9"/>
<dbReference type="Proteomes" id="UP000216035">
    <property type="component" value="Unassembled WGS sequence"/>
</dbReference>
<organism evidence="3 4">
    <name type="scientific">Flavobacterium aurantiibacter</name>
    <dbReference type="NCBI Taxonomy" id="2023067"/>
    <lineage>
        <taxon>Bacteria</taxon>
        <taxon>Pseudomonadati</taxon>
        <taxon>Bacteroidota</taxon>
        <taxon>Flavobacteriia</taxon>
        <taxon>Flavobacteriales</taxon>
        <taxon>Flavobacteriaceae</taxon>
        <taxon>Flavobacterium</taxon>
    </lineage>
</organism>
<dbReference type="Pfam" id="PF13899">
    <property type="entry name" value="Thioredoxin_7"/>
    <property type="match status" value="1"/>
</dbReference>
<protein>
    <submittedName>
        <fullName evidence="3">Thiol-disulfide isomerase</fullName>
    </submittedName>
</protein>
<dbReference type="Gene3D" id="3.40.30.10">
    <property type="entry name" value="Glutaredoxin"/>
    <property type="match status" value="1"/>
</dbReference>
<dbReference type="PANTHER" id="PTHR15337:SF11">
    <property type="entry name" value="THIOREDOXIN DOMAIN-CONTAINING PROTEIN"/>
    <property type="match status" value="1"/>
</dbReference>
<keyword evidence="1" id="KW-0732">Signal</keyword>
<evidence type="ECO:0000256" key="1">
    <source>
        <dbReference type="ARBA" id="ARBA00022729"/>
    </source>
</evidence>
<evidence type="ECO:0000313" key="3">
    <source>
        <dbReference type="EMBL" id="OYQ40652.1"/>
    </source>
</evidence>
<proteinExistence type="predicted"/>
<dbReference type="InterPro" id="IPR036249">
    <property type="entry name" value="Thioredoxin-like_sf"/>
</dbReference>
<keyword evidence="4" id="KW-1185">Reference proteome</keyword>
<dbReference type="SUPFAM" id="SSF52833">
    <property type="entry name" value="Thioredoxin-like"/>
    <property type="match status" value="1"/>
</dbReference>
<feature type="domain" description="Thioredoxin" evidence="2">
    <location>
        <begin position="14"/>
        <end position="143"/>
    </location>
</feature>
<dbReference type="InterPro" id="IPR051099">
    <property type="entry name" value="AGR/TXD"/>
</dbReference>
<dbReference type="RefSeq" id="WP_094487249.1">
    <property type="nucleotide sequence ID" value="NZ_NOXX01000220.1"/>
</dbReference>
<dbReference type="OrthoDB" id="981626at2"/>
<dbReference type="PANTHER" id="PTHR15337">
    <property type="entry name" value="ANTERIOR GRADIENT PROTEIN-RELATED"/>
    <property type="match status" value="1"/>
</dbReference>
<keyword evidence="3" id="KW-0413">Isomerase</keyword>
<gene>
    <name evidence="3" type="ORF">CHX27_13300</name>
</gene>
<accession>A0A255ZGU9</accession>
<evidence type="ECO:0000259" key="2">
    <source>
        <dbReference type="PROSITE" id="PS51352"/>
    </source>
</evidence>
<dbReference type="InterPro" id="IPR013766">
    <property type="entry name" value="Thioredoxin_domain"/>
</dbReference>
<evidence type="ECO:0000313" key="4">
    <source>
        <dbReference type="Proteomes" id="UP000216035"/>
    </source>
</evidence>
<dbReference type="PROSITE" id="PS51352">
    <property type="entry name" value="THIOREDOXIN_2"/>
    <property type="match status" value="1"/>
</dbReference>
<reference evidence="3 4" key="1">
    <citation type="submission" date="2017-07" db="EMBL/GenBank/DDBJ databases">
        <title>Flavobacterium cyanobacteriorum sp. nov., isolated from cyanobacterial aggregates in a eutrophic lake.</title>
        <authorList>
            <person name="Cai H."/>
        </authorList>
    </citation>
    <scope>NUCLEOTIDE SEQUENCE [LARGE SCALE GENOMIC DNA]</scope>
    <source>
        <strain evidence="3 4">TH167</strain>
    </source>
</reference>
<dbReference type="EMBL" id="NOXX01000220">
    <property type="protein sequence ID" value="OYQ40652.1"/>
    <property type="molecule type" value="Genomic_DNA"/>
</dbReference>
<comment type="caution">
    <text evidence="3">The sequence shown here is derived from an EMBL/GenBank/DDBJ whole genome shotgun (WGS) entry which is preliminary data.</text>
</comment>
<dbReference type="GO" id="GO:0016853">
    <property type="term" value="F:isomerase activity"/>
    <property type="evidence" value="ECO:0007669"/>
    <property type="project" value="UniProtKB-KW"/>
</dbReference>
<sequence length="144" mass="16449">MIYRFFFITVAAVLLPLQWETDFTTAKQKASESHKNILLYFSGSDWCAPCIQTRKNYLDSETFSAMAETKLVLLNADFPRRKANQLSAEQQAKNDALAEKYNPDGEFPLTILLDENGKVIRKWSGKPKTSVQEFTDEVRSLCSK</sequence>
<name>A0A255ZGU9_9FLAO</name>